<keyword evidence="3" id="KW-1185">Reference proteome</keyword>
<name>A0A8J8SB32_9FIRM</name>
<reference evidence="2 3" key="1">
    <citation type="submission" date="2020-07" db="EMBL/GenBank/DDBJ databases">
        <title>Vallitalea guaymasensis genome.</title>
        <authorList>
            <person name="Postec A."/>
        </authorList>
    </citation>
    <scope>NUCLEOTIDE SEQUENCE [LARGE SCALE GENOMIC DNA]</scope>
    <source>
        <strain evidence="2 3">Ra1766G1</strain>
    </source>
</reference>
<evidence type="ECO:0000313" key="3">
    <source>
        <dbReference type="Proteomes" id="UP000677305"/>
    </source>
</evidence>
<dbReference type="InterPro" id="IPR041304">
    <property type="entry name" value="AbiTii"/>
</dbReference>
<dbReference type="KEGG" id="vgu:HYG85_04480"/>
<dbReference type="Proteomes" id="UP000677305">
    <property type="component" value="Chromosome"/>
</dbReference>
<accession>A0A8J8SB32</accession>
<protein>
    <recommendedName>
        <fullName evidence="1">AbiTii domain-containing protein</fullName>
    </recommendedName>
</protein>
<gene>
    <name evidence="2" type="ORF">HYG85_04480</name>
</gene>
<evidence type="ECO:0000259" key="1">
    <source>
        <dbReference type="Pfam" id="PF18864"/>
    </source>
</evidence>
<dbReference type="EMBL" id="CP058561">
    <property type="protein sequence ID" value="QUH28209.1"/>
    <property type="molecule type" value="Genomic_DNA"/>
</dbReference>
<dbReference type="Pfam" id="PF18864">
    <property type="entry name" value="AbiTii"/>
    <property type="match status" value="1"/>
</dbReference>
<evidence type="ECO:0000313" key="2">
    <source>
        <dbReference type="EMBL" id="QUH28209.1"/>
    </source>
</evidence>
<sequence>MAKSNIIKELVNEEINLDKAFYRLYLIANDIEDDWLVQWTEKELGGYKSIDELPKYRVIKSGHITYSGINGSFQVTNVPLPHHYLPDEARENATTTHVLDGVKTIESLACTDDKMTKDITTLAPLVYKKTGIQCISMRVIYDSTSYKDILNVLKTKIIKLLLKLEKEFGPLDDLDIPSHKLETINLDKLYKEIKLIITDNSITIGDGNTIKSSDLNTRSDKNGD</sequence>
<dbReference type="AlphaFoldDB" id="A0A8J8SB32"/>
<feature type="domain" description="AbiTii" evidence="1">
    <location>
        <begin position="5"/>
        <end position="180"/>
    </location>
</feature>
<organism evidence="2 3">
    <name type="scientific">Vallitalea guaymasensis</name>
    <dbReference type="NCBI Taxonomy" id="1185412"/>
    <lineage>
        <taxon>Bacteria</taxon>
        <taxon>Bacillati</taxon>
        <taxon>Bacillota</taxon>
        <taxon>Clostridia</taxon>
        <taxon>Lachnospirales</taxon>
        <taxon>Vallitaleaceae</taxon>
        <taxon>Vallitalea</taxon>
    </lineage>
</organism>
<dbReference type="RefSeq" id="WP_212692462.1">
    <property type="nucleotide sequence ID" value="NZ_CP058561.1"/>
</dbReference>
<proteinExistence type="predicted"/>